<name>A0ABP9F497_9GAMM</name>
<dbReference type="RefSeq" id="WP_345336009.1">
    <property type="nucleotide sequence ID" value="NZ_BAABJZ010000089.1"/>
</dbReference>
<evidence type="ECO:0000313" key="2">
    <source>
        <dbReference type="Proteomes" id="UP001499988"/>
    </source>
</evidence>
<protein>
    <submittedName>
        <fullName evidence="1">Uncharacterized protein</fullName>
    </submittedName>
</protein>
<accession>A0ABP9F497</accession>
<comment type="caution">
    <text evidence="1">The sequence shown here is derived from an EMBL/GenBank/DDBJ whole genome shotgun (WGS) entry which is preliminary data.</text>
</comment>
<sequence length="158" mass="17271">MRKHPVSARLDDADYDFLMGIEWNGATTQSEKLRELISFAKLYAEGQRNKEQALALADQLMAPLRQHLAAQTTPTPLLQQLSVHLPALIAPALLPQQDSADSEAQILRASEAWLDTLLRLTLTDPCPGSESLSQARASLAGLAQHYLKHVASDAPVPQ</sequence>
<gene>
    <name evidence="1" type="ORF">GCM10023333_27660</name>
</gene>
<proteinExistence type="predicted"/>
<keyword evidence="2" id="KW-1185">Reference proteome</keyword>
<dbReference type="EMBL" id="BAABJZ010000089">
    <property type="protein sequence ID" value="GAA4892873.1"/>
    <property type="molecule type" value="Genomic_DNA"/>
</dbReference>
<reference evidence="2" key="1">
    <citation type="journal article" date="2019" name="Int. J. Syst. Evol. Microbiol.">
        <title>The Global Catalogue of Microorganisms (GCM) 10K type strain sequencing project: providing services to taxonomists for standard genome sequencing and annotation.</title>
        <authorList>
            <consortium name="The Broad Institute Genomics Platform"/>
            <consortium name="The Broad Institute Genome Sequencing Center for Infectious Disease"/>
            <person name="Wu L."/>
            <person name="Ma J."/>
        </authorList>
    </citation>
    <scope>NUCLEOTIDE SEQUENCE [LARGE SCALE GENOMIC DNA]</scope>
    <source>
        <strain evidence="2">JCM 18401</strain>
    </source>
</reference>
<evidence type="ECO:0000313" key="1">
    <source>
        <dbReference type="EMBL" id="GAA4892873.1"/>
    </source>
</evidence>
<organism evidence="1 2">
    <name type="scientific">Ferrimonas pelagia</name>
    <dbReference type="NCBI Taxonomy" id="1177826"/>
    <lineage>
        <taxon>Bacteria</taxon>
        <taxon>Pseudomonadati</taxon>
        <taxon>Pseudomonadota</taxon>
        <taxon>Gammaproteobacteria</taxon>
        <taxon>Alteromonadales</taxon>
        <taxon>Ferrimonadaceae</taxon>
        <taxon>Ferrimonas</taxon>
    </lineage>
</organism>
<dbReference type="Proteomes" id="UP001499988">
    <property type="component" value="Unassembled WGS sequence"/>
</dbReference>